<dbReference type="EMBL" id="QKSB01000001">
    <property type="protein sequence ID" value="PZE18416.1"/>
    <property type="molecule type" value="Genomic_DNA"/>
</dbReference>
<dbReference type="InterPro" id="IPR036388">
    <property type="entry name" value="WH-like_DNA-bd_sf"/>
</dbReference>
<feature type="domain" description="RNA polymerase sigma factor 70 region 4 type 2" evidence="7">
    <location>
        <begin position="133"/>
        <end position="183"/>
    </location>
</feature>
<keyword evidence="5" id="KW-0804">Transcription</keyword>
<protein>
    <recommendedName>
        <fullName evidence="10">RNA polymerase subunit sigma-70</fullName>
    </recommendedName>
</protein>
<keyword evidence="4" id="KW-0238">DNA-binding</keyword>
<dbReference type="GO" id="GO:0016987">
    <property type="term" value="F:sigma factor activity"/>
    <property type="evidence" value="ECO:0007669"/>
    <property type="project" value="UniProtKB-KW"/>
</dbReference>
<dbReference type="InterPro" id="IPR013249">
    <property type="entry name" value="RNA_pol_sigma70_r4_t2"/>
</dbReference>
<keyword evidence="9" id="KW-1185">Reference proteome</keyword>
<dbReference type="GO" id="GO:0006352">
    <property type="term" value="P:DNA-templated transcription initiation"/>
    <property type="evidence" value="ECO:0007669"/>
    <property type="project" value="InterPro"/>
</dbReference>
<dbReference type="Pfam" id="PF04542">
    <property type="entry name" value="Sigma70_r2"/>
    <property type="match status" value="1"/>
</dbReference>
<dbReference type="GO" id="GO:0003677">
    <property type="term" value="F:DNA binding"/>
    <property type="evidence" value="ECO:0007669"/>
    <property type="project" value="UniProtKB-KW"/>
</dbReference>
<evidence type="ECO:0000256" key="2">
    <source>
        <dbReference type="ARBA" id="ARBA00023015"/>
    </source>
</evidence>
<comment type="similarity">
    <text evidence="1">Belongs to the sigma-70 factor family. ECF subfamily.</text>
</comment>
<evidence type="ECO:0000256" key="1">
    <source>
        <dbReference type="ARBA" id="ARBA00010641"/>
    </source>
</evidence>
<dbReference type="PANTHER" id="PTHR43133">
    <property type="entry name" value="RNA POLYMERASE ECF-TYPE SIGMA FACTO"/>
    <property type="match status" value="1"/>
</dbReference>
<dbReference type="PANTHER" id="PTHR43133:SF8">
    <property type="entry name" value="RNA POLYMERASE SIGMA FACTOR HI_1459-RELATED"/>
    <property type="match status" value="1"/>
</dbReference>
<evidence type="ECO:0000259" key="7">
    <source>
        <dbReference type="Pfam" id="PF08281"/>
    </source>
</evidence>
<organism evidence="8 9">
    <name type="scientific">Putridiphycobacter roseus</name>
    <dbReference type="NCBI Taxonomy" id="2219161"/>
    <lineage>
        <taxon>Bacteria</taxon>
        <taxon>Pseudomonadati</taxon>
        <taxon>Bacteroidota</taxon>
        <taxon>Flavobacteriia</taxon>
        <taxon>Flavobacteriales</taxon>
        <taxon>Crocinitomicaceae</taxon>
        <taxon>Putridiphycobacter</taxon>
    </lineage>
</organism>
<keyword evidence="2" id="KW-0805">Transcription regulation</keyword>
<evidence type="ECO:0000313" key="9">
    <source>
        <dbReference type="Proteomes" id="UP000249248"/>
    </source>
</evidence>
<dbReference type="SUPFAM" id="SSF88946">
    <property type="entry name" value="Sigma2 domain of RNA polymerase sigma factors"/>
    <property type="match status" value="1"/>
</dbReference>
<dbReference type="InterPro" id="IPR039425">
    <property type="entry name" value="RNA_pol_sigma-70-like"/>
</dbReference>
<dbReference type="Pfam" id="PF08281">
    <property type="entry name" value="Sigma70_r4_2"/>
    <property type="match status" value="1"/>
</dbReference>
<dbReference type="InterPro" id="IPR007627">
    <property type="entry name" value="RNA_pol_sigma70_r2"/>
</dbReference>
<keyword evidence="3" id="KW-0731">Sigma factor</keyword>
<evidence type="ECO:0000256" key="5">
    <source>
        <dbReference type="ARBA" id="ARBA00023163"/>
    </source>
</evidence>
<sequence length="203" mass="23814">MKLFKTDITKLSDEALMSRLIKSNDSIALAELYQRYGKKLLGYFINMFKGDVALAEDFLQDLFVKLMDKKHLFDTEKKFYTWVFTIASNMCKTHFTKMKLHYGEEEIIEGSKAFNECATNLHNEFDKQVFRLLLKEKIAGLNYEHKVVFVLRYHQTFSLKEIATITETNIGTVKSRLFYATKQMAAELKEFDPKLESKLFKIN</sequence>
<evidence type="ECO:0000256" key="4">
    <source>
        <dbReference type="ARBA" id="ARBA00023125"/>
    </source>
</evidence>
<reference evidence="8 9" key="1">
    <citation type="submission" date="2018-06" db="EMBL/GenBank/DDBJ databases">
        <title>The draft genome sequence of Crocinitomix sp. SM1701.</title>
        <authorList>
            <person name="Zhang X."/>
        </authorList>
    </citation>
    <scope>NUCLEOTIDE SEQUENCE [LARGE SCALE GENOMIC DNA]</scope>
    <source>
        <strain evidence="8 9">SM1701</strain>
    </source>
</reference>
<dbReference type="CDD" id="cd06171">
    <property type="entry name" value="Sigma70_r4"/>
    <property type="match status" value="1"/>
</dbReference>
<dbReference type="RefSeq" id="WP_111061316.1">
    <property type="nucleotide sequence ID" value="NZ_JBHUCU010000007.1"/>
</dbReference>
<accession>A0A2W1NKN0</accession>
<dbReference type="Gene3D" id="1.10.1740.10">
    <property type="match status" value="1"/>
</dbReference>
<dbReference type="NCBIfam" id="TIGR02937">
    <property type="entry name" value="sigma70-ECF"/>
    <property type="match status" value="1"/>
</dbReference>
<comment type="caution">
    <text evidence="8">The sequence shown here is derived from an EMBL/GenBank/DDBJ whole genome shotgun (WGS) entry which is preliminary data.</text>
</comment>
<dbReference type="Gene3D" id="1.10.10.10">
    <property type="entry name" value="Winged helix-like DNA-binding domain superfamily/Winged helix DNA-binding domain"/>
    <property type="match status" value="1"/>
</dbReference>
<feature type="domain" description="RNA polymerase sigma-70 region 2" evidence="6">
    <location>
        <begin position="32"/>
        <end position="97"/>
    </location>
</feature>
<evidence type="ECO:0000259" key="6">
    <source>
        <dbReference type="Pfam" id="PF04542"/>
    </source>
</evidence>
<evidence type="ECO:0000313" key="8">
    <source>
        <dbReference type="EMBL" id="PZE18416.1"/>
    </source>
</evidence>
<evidence type="ECO:0000256" key="3">
    <source>
        <dbReference type="ARBA" id="ARBA00023082"/>
    </source>
</evidence>
<dbReference type="OrthoDB" id="9798255at2"/>
<gene>
    <name evidence="8" type="ORF">DNU06_00855</name>
</gene>
<dbReference type="InterPro" id="IPR013325">
    <property type="entry name" value="RNA_pol_sigma_r2"/>
</dbReference>
<evidence type="ECO:0008006" key="10">
    <source>
        <dbReference type="Google" id="ProtNLM"/>
    </source>
</evidence>
<proteinExistence type="inferred from homology"/>
<dbReference type="InterPro" id="IPR013324">
    <property type="entry name" value="RNA_pol_sigma_r3/r4-like"/>
</dbReference>
<dbReference type="AlphaFoldDB" id="A0A2W1NKN0"/>
<dbReference type="Proteomes" id="UP000249248">
    <property type="component" value="Unassembled WGS sequence"/>
</dbReference>
<name>A0A2W1NKN0_9FLAO</name>
<dbReference type="InterPro" id="IPR014284">
    <property type="entry name" value="RNA_pol_sigma-70_dom"/>
</dbReference>
<dbReference type="SUPFAM" id="SSF88659">
    <property type="entry name" value="Sigma3 and sigma4 domains of RNA polymerase sigma factors"/>
    <property type="match status" value="1"/>
</dbReference>